<dbReference type="Proteomes" id="UP001642540">
    <property type="component" value="Unassembled WGS sequence"/>
</dbReference>
<feature type="domain" description="Peptidase S1" evidence="5">
    <location>
        <begin position="92"/>
        <end position="348"/>
    </location>
</feature>
<dbReference type="InterPro" id="IPR051487">
    <property type="entry name" value="Ser/Thr_Proteases_Immune/Dev"/>
</dbReference>
<dbReference type="EMBL" id="CAXLJM020000021">
    <property type="protein sequence ID" value="CAL8087515.1"/>
    <property type="molecule type" value="Genomic_DNA"/>
</dbReference>
<proteinExistence type="inferred from homology"/>
<keyword evidence="3" id="KW-0720">Serine protease</keyword>
<dbReference type="SMART" id="SM00020">
    <property type="entry name" value="Tryp_SPc"/>
    <property type="match status" value="1"/>
</dbReference>
<evidence type="ECO:0000313" key="6">
    <source>
        <dbReference type="EMBL" id="CAL8087515.1"/>
    </source>
</evidence>
<dbReference type="InterPro" id="IPR001254">
    <property type="entry name" value="Trypsin_dom"/>
</dbReference>
<gene>
    <name evidence="6" type="ORF">ODALV1_LOCUS6768</name>
</gene>
<accession>A0ABP1Q4J2</accession>
<keyword evidence="7" id="KW-1185">Reference proteome</keyword>
<dbReference type="InterPro" id="IPR018114">
    <property type="entry name" value="TRYPSIN_HIS"/>
</dbReference>
<dbReference type="PANTHER" id="PTHR24256">
    <property type="entry name" value="TRYPTASE-RELATED"/>
    <property type="match status" value="1"/>
</dbReference>
<evidence type="ECO:0000256" key="4">
    <source>
        <dbReference type="SAM" id="SignalP"/>
    </source>
</evidence>
<comment type="caution">
    <text evidence="6">The sequence shown here is derived from an EMBL/GenBank/DDBJ whole genome shotgun (WGS) entry which is preliminary data.</text>
</comment>
<dbReference type="Gene3D" id="2.40.10.10">
    <property type="entry name" value="Trypsin-like serine proteases"/>
    <property type="match status" value="3"/>
</dbReference>
<evidence type="ECO:0000256" key="1">
    <source>
        <dbReference type="ARBA" id="ARBA00023157"/>
    </source>
</evidence>
<dbReference type="SUPFAM" id="SSF50494">
    <property type="entry name" value="Trypsin-like serine proteases"/>
    <property type="match status" value="2"/>
</dbReference>
<keyword evidence="1" id="KW-1015">Disulfide bond</keyword>
<keyword evidence="3" id="KW-0645">Protease</keyword>
<evidence type="ECO:0000259" key="5">
    <source>
        <dbReference type="PROSITE" id="PS50240"/>
    </source>
</evidence>
<protein>
    <recommendedName>
        <fullName evidence="5">Peptidase S1 domain-containing protein</fullName>
    </recommendedName>
</protein>
<comment type="similarity">
    <text evidence="2">Belongs to the peptidase S1 family. CLIP subfamily.</text>
</comment>
<reference evidence="6 7" key="1">
    <citation type="submission" date="2024-08" db="EMBL/GenBank/DDBJ databases">
        <authorList>
            <person name="Cucini C."/>
            <person name="Frati F."/>
        </authorList>
    </citation>
    <scope>NUCLEOTIDE SEQUENCE [LARGE SCALE GENOMIC DNA]</scope>
</reference>
<evidence type="ECO:0000256" key="2">
    <source>
        <dbReference type="ARBA" id="ARBA00024195"/>
    </source>
</evidence>
<evidence type="ECO:0000313" key="7">
    <source>
        <dbReference type="Proteomes" id="UP001642540"/>
    </source>
</evidence>
<dbReference type="Pfam" id="PF00089">
    <property type="entry name" value="Trypsin"/>
    <property type="match status" value="2"/>
</dbReference>
<feature type="signal peptide" evidence="4">
    <location>
        <begin position="1"/>
        <end position="21"/>
    </location>
</feature>
<evidence type="ECO:0000256" key="3">
    <source>
        <dbReference type="RuleBase" id="RU363034"/>
    </source>
</evidence>
<dbReference type="InterPro" id="IPR001314">
    <property type="entry name" value="Peptidase_S1A"/>
</dbReference>
<dbReference type="InterPro" id="IPR043504">
    <property type="entry name" value="Peptidase_S1_PA_chymotrypsin"/>
</dbReference>
<feature type="domain" description="Peptidase S1" evidence="5">
    <location>
        <begin position="386"/>
        <end position="593"/>
    </location>
</feature>
<dbReference type="PROSITE" id="PS00135">
    <property type="entry name" value="TRYPSIN_SER"/>
    <property type="match status" value="1"/>
</dbReference>
<dbReference type="InterPro" id="IPR033116">
    <property type="entry name" value="TRYPSIN_SER"/>
</dbReference>
<keyword evidence="3" id="KW-0378">Hydrolase</keyword>
<sequence length="597" mass="65373">MRLSSSLALLCLFGAFNSALGDCFPELCIGKGHTCKSMGAPPHEQIVKKGKCEWTNGKRVIPGEHKSVCCSTAAELEDYNRVTLLKNQARALYGASPNEYPHQIRFVSRGFCGGTVYNKEWIITAAHCVRSENDINAEDDGKYTAYGKTSQAYVIAGMSHVTNATDDDKYIIDRIIRHPLWDPHNIGNGSDIALLHLSRPLALEMGKIQPMRLESANYIPPYGGKGVVIGYGNVNEALGTASDDLMEGAAPIHSNAKALALSHDPLNAKGSKGTISKREHLSVGGEDSGVTVGQGDSGGPFICPDENNKPILCGIASFKTCEKFKVCRRPSYYLRVFPFLKWIQDETNNAQQETQMFFDKPMFPDRIQEQEAPGYLVRIGGVKRSCTGTLITPKIAITAAECIEANGGLGEYAPSVYHIKSGKGFGGGVAAYFLKDKFQRDISQNISMYMKQTLSKFDVGAVYLPEPIETELAQLPPIGYEVSGEADEYSFNDKTSFVERRHFVPTGDEDCNKRFSGVDQNVQIDSAEQLCMRQVYSAEAVCERDLGGPLMCDGGKYFCGVKTFHACKYPGMPEVFGRTSGKETRNIIDTLTNVKIG</sequence>
<dbReference type="CDD" id="cd00190">
    <property type="entry name" value="Tryp_SPc"/>
    <property type="match status" value="1"/>
</dbReference>
<dbReference type="PROSITE" id="PS00134">
    <property type="entry name" value="TRYPSIN_HIS"/>
    <property type="match status" value="1"/>
</dbReference>
<dbReference type="PROSITE" id="PS50240">
    <property type="entry name" value="TRYPSIN_DOM"/>
    <property type="match status" value="2"/>
</dbReference>
<keyword evidence="4" id="KW-0732">Signal</keyword>
<name>A0ABP1Q4J2_9HEXA</name>
<dbReference type="InterPro" id="IPR009003">
    <property type="entry name" value="Peptidase_S1_PA"/>
</dbReference>
<feature type="chain" id="PRO_5046062863" description="Peptidase S1 domain-containing protein" evidence="4">
    <location>
        <begin position="22"/>
        <end position="597"/>
    </location>
</feature>
<dbReference type="PRINTS" id="PR00722">
    <property type="entry name" value="CHYMOTRYPSIN"/>
</dbReference>
<organism evidence="6 7">
    <name type="scientific">Orchesella dallaii</name>
    <dbReference type="NCBI Taxonomy" id="48710"/>
    <lineage>
        <taxon>Eukaryota</taxon>
        <taxon>Metazoa</taxon>
        <taxon>Ecdysozoa</taxon>
        <taxon>Arthropoda</taxon>
        <taxon>Hexapoda</taxon>
        <taxon>Collembola</taxon>
        <taxon>Entomobryomorpha</taxon>
        <taxon>Entomobryoidea</taxon>
        <taxon>Orchesellidae</taxon>
        <taxon>Orchesellinae</taxon>
        <taxon>Orchesella</taxon>
    </lineage>
</organism>